<evidence type="ECO:0000256" key="5">
    <source>
        <dbReference type="ARBA" id="ARBA00022880"/>
    </source>
</evidence>
<comment type="function">
    <text evidence="6">Involved in control of chromosome replication initiation. Inhibits the cooperative binding of DnaA to the oriC region, thus negatively regulating initiation of chromosome replication. Inhibits the ability of DnaA-ATP to form a helix on DNA; does not disassemble preformed DnaA-DNA helices. Decreases the residence time of DnaA on the chromosome at its binding sites (oriC, replication forks and promoter-binding sites). Tethers DnaA to the replication machinery via the DNA polymerase beta sliding clamp subunit (dnaN). Associates with oriC and other DnaA targets on the chromosome in a DnaA-dependent manner.</text>
</comment>
<keyword evidence="2 6" id="KW-0235">DNA replication</keyword>
<evidence type="ECO:0000256" key="6">
    <source>
        <dbReference type="HAMAP-Rule" id="MF_01159"/>
    </source>
</evidence>
<organism evidence="8 9">
    <name type="scientific">Thalassorhabdus alkalitolerans</name>
    <dbReference type="NCBI Taxonomy" id="2282697"/>
    <lineage>
        <taxon>Bacteria</taxon>
        <taxon>Bacillati</taxon>
        <taxon>Bacillota</taxon>
        <taxon>Bacilli</taxon>
        <taxon>Bacillales</taxon>
        <taxon>Bacillaceae</taxon>
        <taxon>Thalassorhabdus</taxon>
    </lineage>
</organism>
<accession>A0ABW0YSH6</accession>
<dbReference type="RefSeq" id="WP_100400527.1">
    <property type="nucleotide sequence ID" value="NZ_JBHSOZ010000017.1"/>
</dbReference>
<dbReference type="HAMAP" id="MF_01159">
    <property type="entry name" value="YabA"/>
    <property type="match status" value="1"/>
</dbReference>
<comment type="similarity">
    <text evidence="6">Belongs to the YabA family.</text>
</comment>
<keyword evidence="1 6" id="KW-0963">Cytoplasm</keyword>
<dbReference type="NCBIfam" id="NF009644">
    <property type="entry name" value="PRK13169.1-5"/>
    <property type="match status" value="1"/>
</dbReference>
<comment type="subcellular location">
    <subcellularLocation>
        <location evidence="6">Cytoplasm</location>
        <location evidence="6">Nucleoid</location>
    </subcellularLocation>
    <text evidence="6">Localizes in tight foci, which correspond to the replisome at mid-cell throughout the cell cycle.</text>
</comment>
<dbReference type="PIRSF" id="PIRSF021439">
    <property type="entry name" value="DUF972"/>
    <property type="match status" value="1"/>
</dbReference>
<dbReference type="EMBL" id="JBHSOZ010000017">
    <property type="protein sequence ID" value="MFC5714437.1"/>
    <property type="molecule type" value="Genomic_DNA"/>
</dbReference>
<evidence type="ECO:0000313" key="9">
    <source>
        <dbReference type="Proteomes" id="UP001596142"/>
    </source>
</evidence>
<proteinExistence type="inferred from homology"/>
<evidence type="ECO:0000256" key="2">
    <source>
        <dbReference type="ARBA" id="ARBA00022705"/>
    </source>
</evidence>
<evidence type="ECO:0000256" key="4">
    <source>
        <dbReference type="ARBA" id="ARBA00022833"/>
    </source>
</evidence>
<dbReference type="InterPro" id="IPR010377">
    <property type="entry name" value="YabA"/>
</dbReference>
<feature type="binding site" evidence="6">
    <location>
        <position position="106"/>
    </location>
    <ligand>
        <name>Zn(2+)</name>
        <dbReference type="ChEBI" id="CHEBI:29105"/>
    </ligand>
</feature>
<comment type="caution">
    <text evidence="8">The sequence shown here is derived from an EMBL/GenBank/DDBJ whole genome shotgun (WGS) entry which is preliminary data.</text>
</comment>
<keyword evidence="5 6" id="KW-0236">DNA replication inhibitor</keyword>
<sequence length="116" mass="13573">MNKKEIFSQVIHMEERIGALHDELGELKEQLVMLIEENQALMLENKHLRKRLDNKEEEAEKKETEKPTPHLKANPGEGYDNLARLYHEGFHICNLHYGSLRVDGDCLFCLSFLNQK</sequence>
<comment type="cofactor">
    <cofactor evidence="6">
        <name>Zn(2+)</name>
        <dbReference type="ChEBI" id="CHEBI:29105"/>
    </cofactor>
    <text evidence="6">Binds 1 zinc ion per subunit.</text>
</comment>
<gene>
    <name evidence="6 8" type="primary">yabA</name>
    <name evidence="8" type="ORF">ACFPU1_16960</name>
</gene>
<dbReference type="Pfam" id="PF06156">
    <property type="entry name" value="YabA"/>
    <property type="match status" value="1"/>
</dbReference>
<keyword evidence="4 6" id="KW-0862">Zinc</keyword>
<comment type="subunit">
    <text evidence="6">Homotetramer. Interacts with both DnaA and DnaN, acting as a bridge between these two proteins.</text>
</comment>
<evidence type="ECO:0000256" key="7">
    <source>
        <dbReference type="SAM" id="MobiDB-lite"/>
    </source>
</evidence>
<dbReference type="Proteomes" id="UP001596142">
    <property type="component" value="Unassembled WGS sequence"/>
</dbReference>
<evidence type="ECO:0000256" key="1">
    <source>
        <dbReference type="ARBA" id="ARBA00022490"/>
    </source>
</evidence>
<feature type="binding site" evidence="6">
    <location>
        <position position="91"/>
    </location>
    <ligand>
        <name>Zn(2+)</name>
        <dbReference type="ChEBI" id="CHEBI:29105"/>
    </ligand>
</feature>
<protein>
    <recommendedName>
        <fullName evidence="6">Replication initiation control protein YabA</fullName>
    </recommendedName>
</protein>
<keyword evidence="3 6" id="KW-0479">Metal-binding</keyword>
<evidence type="ECO:0000256" key="3">
    <source>
        <dbReference type="ARBA" id="ARBA00022723"/>
    </source>
</evidence>
<feature type="binding site" evidence="6">
    <location>
        <position position="93"/>
    </location>
    <ligand>
        <name>Zn(2+)</name>
        <dbReference type="ChEBI" id="CHEBI:29105"/>
    </ligand>
</feature>
<feature type="binding site" evidence="6">
    <location>
        <position position="109"/>
    </location>
    <ligand>
        <name>Zn(2+)</name>
        <dbReference type="ChEBI" id="CHEBI:29105"/>
    </ligand>
</feature>
<feature type="compositionally biased region" description="Basic and acidic residues" evidence="7">
    <location>
        <begin position="51"/>
        <end position="68"/>
    </location>
</feature>
<evidence type="ECO:0000313" key="8">
    <source>
        <dbReference type="EMBL" id="MFC5714437.1"/>
    </source>
</evidence>
<keyword evidence="9" id="KW-1185">Reference proteome</keyword>
<name>A0ABW0YSH6_9BACI</name>
<reference evidence="9" key="1">
    <citation type="journal article" date="2019" name="Int. J. Syst. Evol. Microbiol.">
        <title>The Global Catalogue of Microorganisms (GCM) 10K type strain sequencing project: providing services to taxonomists for standard genome sequencing and annotation.</title>
        <authorList>
            <consortium name="The Broad Institute Genomics Platform"/>
            <consortium name="The Broad Institute Genome Sequencing Center for Infectious Disease"/>
            <person name="Wu L."/>
            <person name="Ma J."/>
        </authorList>
    </citation>
    <scope>NUCLEOTIDE SEQUENCE [LARGE SCALE GENOMIC DNA]</scope>
    <source>
        <strain evidence="9">CECT 7184</strain>
    </source>
</reference>
<feature type="region of interest" description="Disordered" evidence="7">
    <location>
        <begin position="50"/>
        <end position="77"/>
    </location>
</feature>